<dbReference type="InterPro" id="IPR018357">
    <property type="entry name" value="Hexapep_transf_CS"/>
</dbReference>
<dbReference type="Proteomes" id="UP000092952">
    <property type="component" value="Chromosome"/>
</dbReference>
<dbReference type="UniPathway" id="UPA00973"/>
<keyword evidence="5 7" id="KW-0443">Lipid metabolism</keyword>
<organism evidence="9 10">
    <name type="scientific">Immundisolibacter cernigliae</name>
    <dbReference type="NCBI Taxonomy" id="1810504"/>
    <lineage>
        <taxon>Bacteria</taxon>
        <taxon>Pseudomonadati</taxon>
        <taxon>Pseudomonadota</taxon>
        <taxon>Gammaproteobacteria</taxon>
        <taxon>Immundisolibacterales</taxon>
        <taxon>Immundisolibacteraceae</taxon>
        <taxon>Immundisolibacter</taxon>
    </lineage>
</organism>
<dbReference type="Gene3D" id="3.40.1390.10">
    <property type="entry name" value="MurE/MurF, N-terminal domain"/>
    <property type="match status" value="1"/>
</dbReference>
<dbReference type="FunCoup" id="A0A1B1YWR5">
    <property type="interactions" value="427"/>
</dbReference>
<comment type="pathway">
    <text evidence="7">Bacterial outer membrane biogenesis; LPS lipid A biosynthesis.</text>
</comment>
<accession>A0A1B1YWR5</accession>
<dbReference type="KEGG" id="gbi:PG2T_13855"/>
<dbReference type="NCBIfam" id="TIGR01853">
    <property type="entry name" value="lipid_A_lpxD"/>
    <property type="match status" value="1"/>
</dbReference>
<dbReference type="STRING" id="1810504.PG2T_13855"/>
<comment type="subunit">
    <text evidence="7">Homotrimer.</text>
</comment>
<evidence type="ECO:0000256" key="4">
    <source>
        <dbReference type="ARBA" id="ARBA00022737"/>
    </source>
</evidence>
<dbReference type="InterPro" id="IPR020573">
    <property type="entry name" value="UDP_GlcNAc_AcTrfase_non-rep"/>
</dbReference>
<evidence type="ECO:0000256" key="1">
    <source>
        <dbReference type="ARBA" id="ARBA00022516"/>
    </source>
</evidence>
<dbReference type="NCBIfam" id="NF002060">
    <property type="entry name" value="PRK00892.1"/>
    <property type="match status" value="1"/>
</dbReference>
<evidence type="ECO:0000256" key="2">
    <source>
        <dbReference type="ARBA" id="ARBA00022556"/>
    </source>
</evidence>
<dbReference type="PANTHER" id="PTHR43378:SF2">
    <property type="entry name" value="UDP-3-O-ACYLGLUCOSAMINE N-ACYLTRANSFERASE 1, MITOCHONDRIAL-RELATED"/>
    <property type="match status" value="1"/>
</dbReference>
<dbReference type="InterPro" id="IPR011004">
    <property type="entry name" value="Trimer_LpxA-like_sf"/>
</dbReference>
<protein>
    <recommendedName>
        <fullName evidence="7">UDP-3-O-acylglucosamine N-acyltransferase</fullName>
        <ecNumber evidence="7">2.3.1.191</ecNumber>
    </recommendedName>
</protein>
<dbReference type="Pfam" id="PF04613">
    <property type="entry name" value="LpxD"/>
    <property type="match status" value="1"/>
</dbReference>
<dbReference type="AlphaFoldDB" id="A0A1B1YWR5"/>
<keyword evidence="2 7" id="KW-0441">Lipid A biosynthesis</keyword>
<dbReference type="EC" id="2.3.1.191" evidence="7"/>
<evidence type="ECO:0000256" key="6">
    <source>
        <dbReference type="ARBA" id="ARBA00023315"/>
    </source>
</evidence>
<dbReference type="Gene3D" id="1.20.5.170">
    <property type="match status" value="1"/>
</dbReference>
<comment type="catalytic activity">
    <reaction evidence="7">
        <text>a UDP-3-O-[(3R)-3-hydroxyacyl]-alpha-D-glucosamine + a (3R)-hydroxyacyl-[ACP] = a UDP-2-N,3-O-bis[(3R)-3-hydroxyacyl]-alpha-D-glucosamine + holo-[ACP] + H(+)</text>
        <dbReference type="Rhea" id="RHEA:53836"/>
        <dbReference type="Rhea" id="RHEA-COMP:9685"/>
        <dbReference type="Rhea" id="RHEA-COMP:9945"/>
        <dbReference type="ChEBI" id="CHEBI:15378"/>
        <dbReference type="ChEBI" id="CHEBI:64479"/>
        <dbReference type="ChEBI" id="CHEBI:78827"/>
        <dbReference type="ChEBI" id="CHEBI:137740"/>
        <dbReference type="ChEBI" id="CHEBI:137748"/>
        <dbReference type="EC" id="2.3.1.191"/>
    </reaction>
</comment>
<gene>
    <name evidence="7" type="primary">lpxD</name>
    <name evidence="9" type="ORF">PG2T_13855</name>
</gene>
<keyword evidence="6 7" id="KW-0012">Acyltransferase</keyword>
<dbReference type="InterPro" id="IPR007691">
    <property type="entry name" value="LpxD"/>
</dbReference>
<dbReference type="GO" id="GO:0103118">
    <property type="term" value="F:UDP-3-O-[(3R)-3-hydroxyacyl]-glucosamine N-acyltransferase activity"/>
    <property type="evidence" value="ECO:0007669"/>
    <property type="project" value="UniProtKB-EC"/>
</dbReference>
<dbReference type="Pfam" id="PF00132">
    <property type="entry name" value="Hexapep"/>
    <property type="match status" value="2"/>
</dbReference>
<dbReference type="SUPFAM" id="SSF51161">
    <property type="entry name" value="Trimeric LpxA-like enzymes"/>
    <property type="match status" value="1"/>
</dbReference>
<feature type="domain" description="UDP-3-O-[3-hydroxymyristoyl] glucosamine N-acyltransferase non-repeat region" evidence="8">
    <location>
        <begin position="19"/>
        <end position="86"/>
    </location>
</feature>
<dbReference type="GO" id="GO:0016020">
    <property type="term" value="C:membrane"/>
    <property type="evidence" value="ECO:0007669"/>
    <property type="project" value="GOC"/>
</dbReference>
<evidence type="ECO:0000313" key="10">
    <source>
        <dbReference type="Proteomes" id="UP000092952"/>
    </source>
</evidence>
<dbReference type="GO" id="GO:0016410">
    <property type="term" value="F:N-acyltransferase activity"/>
    <property type="evidence" value="ECO:0007669"/>
    <property type="project" value="InterPro"/>
</dbReference>
<dbReference type="Gene3D" id="2.160.10.10">
    <property type="entry name" value="Hexapeptide repeat proteins"/>
    <property type="match status" value="1"/>
</dbReference>
<reference evidence="10" key="1">
    <citation type="submission" date="2016-03" db="EMBL/GenBank/DDBJ databases">
        <title>Complete genome sequence of Solimmundus cernigliae, representing a novel lineage of polycyclic aromatic hydrocarbon degraders within the Gammaproteobacteria.</title>
        <authorList>
            <person name="Singleton D.R."/>
            <person name="Dickey A.N."/>
            <person name="Scholl E.H."/>
            <person name="Wright F.A."/>
            <person name="Aitken M.D."/>
        </authorList>
    </citation>
    <scope>NUCLEOTIDE SEQUENCE [LARGE SCALE GENOMIC DNA]</scope>
    <source>
        <strain evidence="10">TR3.2</strain>
    </source>
</reference>
<evidence type="ECO:0000256" key="5">
    <source>
        <dbReference type="ARBA" id="ARBA00023098"/>
    </source>
</evidence>
<dbReference type="GO" id="GO:0009245">
    <property type="term" value="P:lipid A biosynthetic process"/>
    <property type="evidence" value="ECO:0007669"/>
    <property type="project" value="UniProtKB-UniRule"/>
</dbReference>
<evidence type="ECO:0000256" key="7">
    <source>
        <dbReference type="HAMAP-Rule" id="MF_00523"/>
    </source>
</evidence>
<evidence type="ECO:0000313" key="9">
    <source>
        <dbReference type="EMBL" id="ANX05156.1"/>
    </source>
</evidence>
<dbReference type="OrthoDB" id="9784739at2"/>
<dbReference type="RefSeq" id="WP_068806752.1">
    <property type="nucleotide sequence ID" value="NZ_CP014671.1"/>
</dbReference>
<feature type="active site" description="Proton acceptor" evidence="7">
    <location>
        <position position="236"/>
    </location>
</feature>
<proteinExistence type="inferred from homology"/>
<evidence type="ECO:0000259" key="8">
    <source>
        <dbReference type="Pfam" id="PF04613"/>
    </source>
</evidence>
<dbReference type="InterPro" id="IPR001451">
    <property type="entry name" value="Hexapep"/>
</dbReference>
<name>A0A1B1YWR5_9GAMM</name>
<dbReference type="PANTHER" id="PTHR43378">
    <property type="entry name" value="UDP-3-O-ACYLGLUCOSAMINE N-ACYLTRANSFERASE"/>
    <property type="match status" value="1"/>
</dbReference>
<dbReference type="PROSITE" id="PS00101">
    <property type="entry name" value="HEXAPEP_TRANSFERASES"/>
    <property type="match status" value="2"/>
</dbReference>
<dbReference type="HAMAP" id="MF_00523">
    <property type="entry name" value="LpxD"/>
    <property type="match status" value="1"/>
</dbReference>
<evidence type="ECO:0000256" key="3">
    <source>
        <dbReference type="ARBA" id="ARBA00022679"/>
    </source>
</evidence>
<dbReference type="InParanoid" id="A0A1B1YWR5"/>
<dbReference type="CDD" id="cd03352">
    <property type="entry name" value="LbH_LpxD"/>
    <property type="match status" value="1"/>
</dbReference>
<comment type="function">
    <text evidence="7">Catalyzes the N-acylation of UDP-3-O-acylglucosamine using 3-hydroxyacyl-ACP as the acyl donor. Is involved in the biosynthesis of lipid A, a phosphorylated glycolipid that anchors the lipopolysaccharide to the outer membrane of the cell.</text>
</comment>
<keyword evidence="1 7" id="KW-0444">Lipid biosynthesis</keyword>
<sequence length="338" mass="35434">MRLSELAQRVGGSVEGDGDRELDGVATLARAGAAQLSFFVNRRYRRQLTDTRAGAVVLAPDDRELFAGPRLIADNPYLAFARAAALLHPLPVPAPGVDPSARIHADARLGRNVQVQARAIIEAGVHVGDGAQIGAGCYLGEGVVVGAGSRLAPRVTLLAGTQLGARCLIHPGAVLGADGFGLANDRGVWVKVPQLGRVVVGDDVEIGANTTIDRGALDDTLIGNGVKLDNLIQVAHGVRIGDHTAIAACVGISGSTVIGRHCVIGGGVGFVGHLEICDGVTVTGMSMVAQSITRPGVYSGIPAEEARRWRRNIGRFHQLDELARRLLRLERTSKDPHE</sequence>
<comment type="similarity">
    <text evidence="7">Belongs to the transferase hexapeptide repeat family. LpxD subfamily.</text>
</comment>
<keyword evidence="4 7" id="KW-0677">Repeat</keyword>
<keyword evidence="10" id="KW-1185">Reference proteome</keyword>
<keyword evidence="3 7" id="KW-0808">Transferase</keyword>
<dbReference type="EMBL" id="CP014671">
    <property type="protein sequence ID" value="ANX05156.1"/>
    <property type="molecule type" value="Genomic_DNA"/>
</dbReference>